<sequence>MREIRSHIATLLLLCFVRVLLPESAILALHRHEHTEKEVAHQPGRHDKAVLSTKHQHCPVDHLFDVPFQPAAELTVPVPFYSYARPEGTAQESVWADTTPAAAWLRGPPAQA</sequence>
<gene>
    <name evidence="1" type="ORF">DLM85_18935</name>
</gene>
<evidence type="ECO:0000313" key="2">
    <source>
        <dbReference type="Proteomes" id="UP000248553"/>
    </source>
</evidence>
<dbReference type="RefSeq" id="WP_111479746.1">
    <property type="nucleotide sequence ID" value="NZ_QHKM01000007.1"/>
</dbReference>
<dbReference type="OrthoDB" id="893865at2"/>
<dbReference type="AlphaFoldDB" id="A0A328BBJ8"/>
<evidence type="ECO:0000313" key="1">
    <source>
        <dbReference type="EMBL" id="RAK64025.1"/>
    </source>
</evidence>
<reference evidence="2" key="1">
    <citation type="submission" date="2018-05" db="EMBL/GenBank/DDBJ databases">
        <authorList>
            <person name="Nie L."/>
        </authorList>
    </citation>
    <scope>NUCLEOTIDE SEQUENCE [LARGE SCALE GENOMIC DNA]</scope>
    <source>
        <strain evidence="2">NL</strain>
    </source>
</reference>
<comment type="caution">
    <text evidence="1">The sequence shown here is derived from an EMBL/GenBank/DDBJ whole genome shotgun (WGS) entry which is preliminary data.</text>
</comment>
<proteinExistence type="predicted"/>
<protein>
    <submittedName>
        <fullName evidence="1">Uncharacterized protein</fullName>
    </submittedName>
</protein>
<dbReference type="Proteomes" id="UP000248553">
    <property type="component" value="Unassembled WGS sequence"/>
</dbReference>
<name>A0A328BBJ8_9BACT</name>
<keyword evidence="2" id="KW-1185">Reference proteome</keyword>
<accession>A0A328BBJ8</accession>
<dbReference type="EMBL" id="QHKM01000007">
    <property type="protein sequence ID" value="RAK64025.1"/>
    <property type="molecule type" value="Genomic_DNA"/>
</dbReference>
<organism evidence="1 2">
    <name type="scientific">Hymenobacter edaphi</name>
    <dbReference type="NCBI Taxonomy" id="2211146"/>
    <lineage>
        <taxon>Bacteria</taxon>
        <taxon>Pseudomonadati</taxon>
        <taxon>Bacteroidota</taxon>
        <taxon>Cytophagia</taxon>
        <taxon>Cytophagales</taxon>
        <taxon>Hymenobacteraceae</taxon>
        <taxon>Hymenobacter</taxon>
    </lineage>
</organism>